<keyword evidence="2" id="KW-1185">Reference proteome</keyword>
<name>A0ACB9PLK0_BAUVA</name>
<evidence type="ECO:0000313" key="2">
    <source>
        <dbReference type="Proteomes" id="UP000828941"/>
    </source>
</evidence>
<accession>A0ACB9PLK0</accession>
<comment type="caution">
    <text evidence="1">The sequence shown here is derived from an EMBL/GenBank/DDBJ whole genome shotgun (WGS) entry which is preliminary data.</text>
</comment>
<reference evidence="1 2" key="1">
    <citation type="journal article" date="2022" name="DNA Res.">
        <title>Chromosomal-level genome assembly of the orchid tree Bauhinia variegata (Leguminosae; Cercidoideae) supports the allotetraploid origin hypothesis of Bauhinia.</title>
        <authorList>
            <person name="Zhong Y."/>
            <person name="Chen Y."/>
            <person name="Zheng D."/>
            <person name="Pang J."/>
            <person name="Liu Y."/>
            <person name="Luo S."/>
            <person name="Meng S."/>
            <person name="Qian L."/>
            <person name="Wei D."/>
            <person name="Dai S."/>
            <person name="Zhou R."/>
        </authorList>
    </citation>
    <scope>NUCLEOTIDE SEQUENCE [LARGE SCALE GENOMIC DNA]</scope>
    <source>
        <strain evidence="1">BV-YZ2020</strain>
    </source>
</reference>
<dbReference type="Proteomes" id="UP000828941">
    <property type="component" value="Chromosome 4"/>
</dbReference>
<gene>
    <name evidence="1" type="ORF">L6164_008220</name>
</gene>
<evidence type="ECO:0000313" key="1">
    <source>
        <dbReference type="EMBL" id="KAI4347405.1"/>
    </source>
</evidence>
<organism evidence="1 2">
    <name type="scientific">Bauhinia variegata</name>
    <name type="common">Purple orchid tree</name>
    <name type="synonym">Phanera variegata</name>
    <dbReference type="NCBI Taxonomy" id="167791"/>
    <lineage>
        <taxon>Eukaryota</taxon>
        <taxon>Viridiplantae</taxon>
        <taxon>Streptophyta</taxon>
        <taxon>Embryophyta</taxon>
        <taxon>Tracheophyta</taxon>
        <taxon>Spermatophyta</taxon>
        <taxon>Magnoliopsida</taxon>
        <taxon>eudicotyledons</taxon>
        <taxon>Gunneridae</taxon>
        <taxon>Pentapetalae</taxon>
        <taxon>rosids</taxon>
        <taxon>fabids</taxon>
        <taxon>Fabales</taxon>
        <taxon>Fabaceae</taxon>
        <taxon>Cercidoideae</taxon>
        <taxon>Cercideae</taxon>
        <taxon>Bauhiniinae</taxon>
        <taxon>Bauhinia</taxon>
    </lineage>
</organism>
<dbReference type="EMBL" id="CM039429">
    <property type="protein sequence ID" value="KAI4347405.1"/>
    <property type="molecule type" value="Genomic_DNA"/>
</dbReference>
<proteinExistence type="predicted"/>
<protein>
    <submittedName>
        <fullName evidence="1">Uncharacterized protein</fullName>
    </submittedName>
</protein>
<sequence>MLLLSSKSRNIDYPFLNAKLSQLWSIQFPMVAIGSGYFIVKFGEMEQLMDIATGGPWFVQGVEISMQFWSPNFVCKNPTQASIVWVRLPNLLIKYFDHQVLIKVGNSLGKLLKVDTYSVNGDRGRFARLCIQVLNKLRVPSAVNIDDFIQNVIVETGYPTKFSDSHRKKAPDRNGWTKVEPAAGFQKFKFD</sequence>